<dbReference type="InterPro" id="IPR006675">
    <property type="entry name" value="HDIG_dom"/>
</dbReference>
<evidence type="ECO:0000256" key="4">
    <source>
        <dbReference type="ARBA" id="ARBA00022695"/>
    </source>
</evidence>
<evidence type="ECO:0000256" key="11">
    <source>
        <dbReference type="RuleBase" id="RU003953"/>
    </source>
</evidence>
<dbReference type="CDD" id="cd05398">
    <property type="entry name" value="NT_ClassII-CCAase"/>
    <property type="match status" value="1"/>
</dbReference>
<organism evidence="15 16">
    <name type="scientific">Clostridium aromativorans</name>
    <dbReference type="NCBI Taxonomy" id="2836848"/>
    <lineage>
        <taxon>Bacteria</taxon>
        <taxon>Bacillati</taxon>
        <taxon>Bacillota</taxon>
        <taxon>Clostridia</taxon>
        <taxon>Eubacteriales</taxon>
        <taxon>Clostridiaceae</taxon>
        <taxon>Clostridium</taxon>
    </lineage>
</organism>
<evidence type="ECO:0000259" key="13">
    <source>
        <dbReference type="Pfam" id="PF01966"/>
    </source>
</evidence>
<dbReference type="InterPro" id="IPR032828">
    <property type="entry name" value="PolyA_RNA-bd"/>
</dbReference>
<name>A0ABS8N1S8_9CLOT</name>
<dbReference type="Pfam" id="PF01743">
    <property type="entry name" value="PolyA_pol"/>
    <property type="match status" value="1"/>
</dbReference>
<evidence type="ECO:0000256" key="6">
    <source>
        <dbReference type="ARBA" id="ARBA00022741"/>
    </source>
</evidence>
<evidence type="ECO:0000256" key="8">
    <source>
        <dbReference type="ARBA" id="ARBA00022840"/>
    </source>
</evidence>
<dbReference type="SUPFAM" id="SSF81301">
    <property type="entry name" value="Nucleotidyltransferase"/>
    <property type="match status" value="1"/>
</dbReference>
<evidence type="ECO:0000256" key="7">
    <source>
        <dbReference type="ARBA" id="ARBA00022800"/>
    </source>
</evidence>
<protein>
    <submittedName>
        <fullName evidence="15">HDIG domain-containing protein</fullName>
    </submittedName>
</protein>
<keyword evidence="4" id="KW-0548">Nucleotidyltransferase</keyword>
<keyword evidence="2 11" id="KW-0808">Transferase</keyword>
<accession>A0ABS8N1S8</accession>
<dbReference type="EMBL" id="JAJJPB010000001">
    <property type="protein sequence ID" value="MCC9293752.1"/>
    <property type="molecule type" value="Genomic_DNA"/>
</dbReference>
<evidence type="ECO:0000259" key="14">
    <source>
        <dbReference type="Pfam" id="PF12627"/>
    </source>
</evidence>
<dbReference type="Pfam" id="PF12627">
    <property type="entry name" value="PolyA_pol_RNAbd"/>
    <property type="match status" value="1"/>
</dbReference>
<dbReference type="PANTHER" id="PTHR47545">
    <property type="entry name" value="MULTIFUNCTIONAL CCA PROTEIN"/>
    <property type="match status" value="1"/>
</dbReference>
<feature type="domain" description="tRNA nucleotidyltransferase/poly(A) polymerase RNA and SrmB- binding" evidence="14">
    <location>
        <begin position="161"/>
        <end position="222"/>
    </location>
</feature>
<dbReference type="NCBIfam" id="TIGR00277">
    <property type="entry name" value="HDIG"/>
    <property type="match status" value="1"/>
</dbReference>
<evidence type="ECO:0000313" key="16">
    <source>
        <dbReference type="Proteomes" id="UP001165422"/>
    </source>
</evidence>
<comment type="cofactor">
    <cofactor evidence="1">
        <name>Mg(2+)</name>
        <dbReference type="ChEBI" id="CHEBI:18420"/>
    </cofactor>
</comment>
<keyword evidence="16" id="KW-1185">Reference proteome</keyword>
<sequence length="463" mass="54609">MIDLNYLKKFIYDLREIVNNMELEIYLVGGYVRDKLMNIKAEPKDADFVIKGDIHQFIKEIGKKRYRFFTIKESVGIYRCVLGENTIDISSMRGNSIEEDLRTRDFTVNAIAMRVIHNKIFDPFYGRRALKSRILKSVSDKSLEEDPVRILRGIRFYIKCGMHFNLETEKQIEKISDKIMESPKERICREIMLIIKEDQLGIAFETMDNYGILKNIIPYIDELKTIGKCKYHMEDVFTHMNLTYGVFKDILREKIKLRNLDLSIFDCRIGEFSLKEYLSLACFLHDIGKYEAYKKENNKISFHGHDIKGASICKAFCDNLKFPKRAEKYIESIVKGHMYPLGLFKNEAFNSKKATYKFFYNYGICAIGILTTAFCDNYATRMNLDRQNEKERFKIFIEYMLKEYKLYCKMKEDRLLNGEDVVKILGQEGPVVKIALEDIHRLRYLGKINNRREAIDYLKSQPF</sequence>
<dbReference type="InterPro" id="IPR002646">
    <property type="entry name" value="PolA_pol_head_dom"/>
</dbReference>
<dbReference type="Gene3D" id="3.30.460.10">
    <property type="entry name" value="Beta Polymerase, domain 2"/>
    <property type="match status" value="1"/>
</dbReference>
<comment type="similarity">
    <text evidence="11">Belongs to the tRNA nucleotidyltransferase/poly(A) polymerase family.</text>
</comment>
<feature type="domain" description="Poly A polymerase head" evidence="12">
    <location>
        <begin position="25"/>
        <end position="135"/>
    </location>
</feature>
<dbReference type="InterPro" id="IPR006674">
    <property type="entry name" value="HD_domain"/>
</dbReference>
<dbReference type="InterPro" id="IPR050124">
    <property type="entry name" value="tRNA_CCA-adding_enzyme"/>
</dbReference>
<gene>
    <name evidence="15" type="ORF">LN736_02555</name>
</gene>
<dbReference type="PANTHER" id="PTHR47545:SF1">
    <property type="entry name" value="MULTIFUNCTIONAL CCA PROTEIN"/>
    <property type="match status" value="1"/>
</dbReference>
<keyword evidence="5" id="KW-0479">Metal-binding</keyword>
<keyword evidence="9" id="KW-0460">Magnesium</keyword>
<evidence type="ECO:0000256" key="10">
    <source>
        <dbReference type="ARBA" id="ARBA00022884"/>
    </source>
</evidence>
<keyword evidence="7" id="KW-0692">RNA repair</keyword>
<dbReference type="SUPFAM" id="SSF81891">
    <property type="entry name" value="Poly A polymerase C-terminal region-like"/>
    <property type="match status" value="1"/>
</dbReference>
<evidence type="ECO:0000256" key="2">
    <source>
        <dbReference type="ARBA" id="ARBA00022679"/>
    </source>
</evidence>
<reference evidence="15" key="1">
    <citation type="submission" date="2021-11" db="EMBL/GenBank/DDBJ databases">
        <authorList>
            <person name="Qingchun L."/>
            <person name="Dong Z."/>
            <person name="Zongwei Q."/>
            <person name="Jia Z."/>
            <person name="Duotao L."/>
        </authorList>
    </citation>
    <scope>NUCLEOTIDE SEQUENCE</scope>
    <source>
        <strain evidence="15">WLY-B-L2</strain>
    </source>
</reference>
<feature type="domain" description="HD" evidence="13">
    <location>
        <begin position="275"/>
        <end position="340"/>
    </location>
</feature>
<dbReference type="Pfam" id="PF01966">
    <property type="entry name" value="HD"/>
    <property type="match status" value="1"/>
</dbReference>
<evidence type="ECO:0000313" key="15">
    <source>
        <dbReference type="EMBL" id="MCC9293752.1"/>
    </source>
</evidence>
<comment type="caution">
    <text evidence="15">The sequence shown here is derived from an EMBL/GenBank/DDBJ whole genome shotgun (WGS) entry which is preliminary data.</text>
</comment>
<dbReference type="Proteomes" id="UP001165422">
    <property type="component" value="Unassembled WGS sequence"/>
</dbReference>
<dbReference type="Gene3D" id="1.10.3090.10">
    <property type="entry name" value="cca-adding enzyme, domain 2"/>
    <property type="match status" value="1"/>
</dbReference>
<keyword evidence="3" id="KW-0819">tRNA processing</keyword>
<evidence type="ECO:0000256" key="1">
    <source>
        <dbReference type="ARBA" id="ARBA00001946"/>
    </source>
</evidence>
<keyword evidence="10 11" id="KW-0694">RNA-binding</keyword>
<dbReference type="RefSeq" id="WP_229980729.1">
    <property type="nucleotide sequence ID" value="NZ_JAJJPB010000001.1"/>
</dbReference>
<evidence type="ECO:0000256" key="5">
    <source>
        <dbReference type="ARBA" id="ARBA00022723"/>
    </source>
</evidence>
<proteinExistence type="inferred from homology"/>
<evidence type="ECO:0000259" key="12">
    <source>
        <dbReference type="Pfam" id="PF01743"/>
    </source>
</evidence>
<dbReference type="InterPro" id="IPR043519">
    <property type="entry name" value="NT_sf"/>
</dbReference>
<keyword evidence="8" id="KW-0067">ATP-binding</keyword>
<keyword evidence="6" id="KW-0547">Nucleotide-binding</keyword>
<evidence type="ECO:0000256" key="9">
    <source>
        <dbReference type="ARBA" id="ARBA00022842"/>
    </source>
</evidence>
<evidence type="ECO:0000256" key="3">
    <source>
        <dbReference type="ARBA" id="ARBA00022694"/>
    </source>
</evidence>